<accession>A0A444R7Q1</accession>
<comment type="caution">
    <text evidence="2">The sequence shown here is derived from an EMBL/GenBank/DDBJ whole genome shotgun (WGS) entry which is preliminary data.</text>
</comment>
<keyword evidence="1" id="KW-1133">Transmembrane helix</keyword>
<evidence type="ECO:0000313" key="3">
    <source>
        <dbReference type="Proteomes" id="UP000288730"/>
    </source>
</evidence>
<name>A0A444R7Q1_ECOLX</name>
<evidence type="ECO:0000256" key="1">
    <source>
        <dbReference type="SAM" id="Phobius"/>
    </source>
</evidence>
<protein>
    <submittedName>
        <fullName evidence="2">ShlB/FhaC/HecB family hemolysin secretion/activation protein</fullName>
    </submittedName>
</protein>
<keyword evidence="1" id="KW-0812">Transmembrane</keyword>
<evidence type="ECO:0000313" key="2">
    <source>
        <dbReference type="EMBL" id="RXD11284.1"/>
    </source>
</evidence>
<keyword evidence="1" id="KW-0472">Membrane</keyword>
<reference evidence="2 3" key="1">
    <citation type="submission" date="2019-01" db="EMBL/GenBank/DDBJ databases">
        <title>Genomic analysis of febrile catheter-associated UTI E. coli isolates.</title>
        <authorList>
            <person name="Potter R."/>
            <person name="Zou Z."/>
            <person name="Henderson J."/>
            <person name="Dantas G."/>
        </authorList>
    </citation>
    <scope>NUCLEOTIDE SEQUENCE [LARGE SCALE GENOMIC DNA]</scope>
    <source>
        <strain evidence="2 3">29_CAASB</strain>
    </source>
</reference>
<dbReference type="AlphaFoldDB" id="A0A444R7Q1"/>
<proteinExistence type="predicted"/>
<organism evidence="2 3">
    <name type="scientific">Escherichia coli</name>
    <dbReference type="NCBI Taxonomy" id="562"/>
    <lineage>
        <taxon>Bacteria</taxon>
        <taxon>Pseudomonadati</taxon>
        <taxon>Pseudomonadota</taxon>
        <taxon>Gammaproteobacteria</taxon>
        <taxon>Enterobacterales</taxon>
        <taxon>Enterobacteriaceae</taxon>
        <taxon>Escherichia</taxon>
    </lineage>
</organism>
<dbReference type="Proteomes" id="UP000288730">
    <property type="component" value="Unassembled WGS sequence"/>
</dbReference>
<gene>
    <name evidence="2" type="ORF">EPS76_21090</name>
</gene>
<dbReference type="EMBL" id="SCJN01000228">
    <property type="protein sequence ID" value="RXD11284.1"/>
    <property type="molecule type" value="Genomic_DNA"/>
</dbReference>
<feature type="transmembrane region" description="Helical" evidence="1">
    <location>
        <begin position="33"/>
        <end position="55"/>
    </location>
</feature>
<feature type="non-terminal residue" evidence="2">
    <location>
        <position position="72"/>
    </location>
</feature>
<sequence>MQHRQDNLLANRNFFPGMVSGQYAFRLRTFSPLVRYFSLLPCLCILSFSSPAAMLSPGDRSAIQQQQQQLLD</sequence>